<dbReference type="STRING" id="1420916.AU14_16700"/>
<evidence type="ECO:0000256" key="1">
    <source>
        <dbReference type="SAM" id="Phobius"/>
    </source>
</evidence>
<keyword evidence="1" id="KW-0812">Transmembrane</keyword>
<evidence type="ECO:0000313" key="2">
    <source>
        <dbReference type="EMBL" id="AHI30240.1"/>
    </source>
</evidence>
<reference evidence="2 3" key="1">
    <citation type="journal article" date="2014" name="Genome Announc.">
        <title>Draft Genome Sequences of Marinobacter similis A3d10T and Marinobacter salarius R9SW1T.</title>
        <authorList>
            <person name="Ivanova E.P."/>
            <person name="Ng H.J."/>
            <person name="Webb H.K."/>
            <person name="Feng G."/>
            <person name="Oshima K."/>
            <person name="Hattori M."/>
            <person name="Ohkuma M."/>
            <person name="Sergeev A.F."/>
            <person name="Mikhailov V.V."/>
            <person name="Crawford R.J."/>
            <person name="Sawabe T."/>
        </authorList>
    </citation>
    <scope>NUCLEOTIDE SEQUENCE [LARGE SCALE GENOMIC DNA]</scope>
    <source>
        <strain evidence="2 3">A3d10</strain>
    </source>
</reference>
<evidence type="ECO:0000313" key="3">
    <source>
        <dbReference type="Proteomes" id="UP000061489"/>
    </source>
</evidence>
<feature type="transmembrane region" description="Helical" evidence="1">
    <location>
        <begin position="7"/>
        <end position="29"/>
    </location>
</feature>
<proteinExistence type="predicted"/>
<sequence length="66" mass="7196">MRNPAKAILVALLIAIPAPFILGFLLVSFTPELFQILSQSESSELANSTRLSLVVPRGLPPISLHW</sequence>
<dbReference type="KEGG" id="msx:AU14_16700"/>
<dbReference type="HOGENOM" id="CLU_2826078_0_0_6"/>
<dbReference type="AlphaFoldDB" id="W5YMG4"/>
<keyword evidence="1" id="KW-1133">Transmembrane helix</keyword>
<dbReference type="Proteomes" id="UP000061489">
    <property type="component" value="Chromosome"/>
</dbReference>
<keyword evidence="3" id="KW-1185">Reference proteome</keyword>
<organism evidence="2 3">
    <name type="scientific">Marinobacter similis</name>
    <dbReference type="NCBI Taxonomy" id="1420916"/>
    <lineage>
        <taxon>Bacteria</taxon>
        <taxon>Pseudomonadati</taxon>
        <taxon>Pseudomonadota</taxon>
        <taxon>Gammaproteobacteria</taxon>
        <taxon>Pseudomonadales</taxon>
        <taxon>Marinobacteraceae</taxon>
        <taxon>Marinobacter</taxon>
    </lineage>
</organism>
<accession>W5YMG4</accession>
<keyword evidence="1" id="KW-0472">Membrane</keyword>
<dbReference type="EMBL" id="CP007151">
    <property type="protein sequence ID" value="AHI30240.1"/>
    <property type="molecule type" value="Genomic_DNA"/>
</dbReference>
<name>W5YMG4_9GAMM</name>
<gene>
    <name evidence="2" type="ORF">AU14_16700</name>
</gene>
<protein>
    <submittedName>
        <fullName evidence="2">Uncharacterized protein</fullName>
    </submittedName>
</protein>